<evidence type="ECO:0000256" key="1">
    <source>
        <dbReference type="SAM" id="SignalP"/>
    </source>
</evidence>
<evidence type="ECO:0000259" key="2">
    <source>
        <dbReference type="Pfam" id="PF01738"/>
    </source>
</evidence>
<dbReference type="EMBL" id="CP036265">
    <property type="protein sequence ID" value="QDT18125.1"/>
    <property type="molecule type" value="Genomic_DNA"/>
</dbReference>
<organism evidence="3 4">
    <name type="scientific">Alienimonas californiensis</name>
    <dbReference type="NCBI Taxonomy" id="2527989"/>
    <lineage>
        <taxon>Bacteria</taxon>
        <taxon>Pseudomonadati</taxon>
        <taxon>Planctomycetota</taxon>
        <taxon>Planctomycetia</taxon>
        <taxon>Planctomycetales</taxon>
        <taxon>Planctomycetaceae</taxon>
        <taxon>Alienimonas</taxon>
    </lineage>
</organism>
<feature type="domain" description="Dienelactone hydrolase" evidence="2">
    <location>
        <begin position="57"/>
        <end position="275"/>
    </location>
</feature>
<dbReference type="InterPro" id="IPR002925">
    <property type="entry name" value="Dienelactn_hydro"/>
</dbReference>
<protein>
    <submittedName>
        <fullName evidence="3">Dienelactone hydrolase family protein</fullName>
    </submittedName>
</protein>
<gene>
    <name evidence="3" type="ORF">CA12_42650</name>
</gene>
<evidence type="ECO:0000313" key="3">
    <source>
        <dbReference type="EMBL" id="QDT18125.1"/>
    </source>
</evidence>
<sequence precursor="true">MHAPARSLPAPARLVRRSPRPLALLSAVAAFAVGAVAAPAAVKTETVEYQHDGTTFKGFVAYDDALDGPRPGVLVVHEWWGLNDYAKHRAEMLAEMGYVAFAVDMYGQGKTAKHPEEASKFAGMVRENVDDWRGRALAGLDQLKKHPKTDPDNLAAIGYCFGGATVLQMAYAHAPVKAVVSFHGALPAASAEEAANVSAGIMICHGAADPFVPPDQVEACLAPLEKAGADYVFTAYAKAKHGFTNPGADDQGRDGLGYDAKADARSWAAMRAMFDVALKGESLPTAQAAQ</sequence>
<dbReference type="InterPro" id="IPR050261">
    <property type="entry name" value="FrsA_esterase"/>
</dbReference>
<dbReference type="KEGG" id="acaf:CA12_42650"/>
<feature type="chain" id="PRO_5021774484" evidence="1">
    <location>
        <begin position="38"/>
        <end position="290"/>
    </location>
</feature>
<dbReference type="Pfam" id="PF01738">
    <property type="entry name" value="DLH"/>
    <property type="match status" value="1"/>
</dbReference>
<accession>A0A517PFI6</accession>
<dbReference type="SUPFAM" id="SSF53474">
    <property type="entry name" value="alpha/beta-Hydrolases"/>
    <property type="match status" value="1"/>
</dbReference>
<dbReference type="RefSeq" id="WP_145361097.1">
    <property type="nucleotide sequence ID" value="NZ_CP036265.1"/>
</dbReference>
<keyword evidence="3" id="KW-0378">Hydrolase</keyword>
<dbReference type="GO" id="GO:0016787">
    <property type="term" value="F:hydrolase activity"/>
    <property type="evidence" value="ECO:0007669"/>
    <property type="project" value="UniProtKB-KW"/>
</dbReference>
<dbReference type="InterPro" id="IPR029058">
    <property type="entry name" value="AB_hydrolase_fold"/>
</dbReference>
<feature type="signal peptide" evidence="1">
    <location>
        <begin position="1"/>
        <end position="37"/>
    </location>
</feature>
<proteinExistence type="predicted"/>
<evidence type="ECO:0000313" key="4">
    <source>
        <dbReference type="Proteomes" id="UP000318741"/>
    </source>
</evidence>
<dbReference type="Proteomes" id="UP000318741">
    <property type="component" value="Chromosome"/>
</dbReference>
<dbReference type="PANTHER" id="PTHR22946:SF0">
    <property type="entry name" value="DIENELACTONE HYDROLASE DOMAIN-CONTAINING PROTEIN"/>
    <property type="match status" value="1"/>
</dbReference>
<dbReference type="PANTHER" id="PTHR22946">
    <property type="entry name" value="DIENELACTONE HYDROLASE DOMAIN-CONTAINING PROTEIN-RELATED"/>
    <property type="match status" value="1"/>
</dbReference>
<reference evidence="3 4" key="1">
    <citation type="submission" date="2019-02" db="EMBL/GenBank/DDBJ databases">
        <title>Deep-cultivation of Planctomycetes and their phenomic and genomic characterization uncovers novel biology.</title>
        <authorList>
            <person name="Wiegand S."/>
            <person name="Jogler M."/>
            <person name="Boedeker C."/>
            <person name="Pinto D."/>
            <person name="Vollmers J."/>
            <person name="Rivas-Marin E."/>
            <person name="Kohn T."/>
            <person name="Peeters S.H."/>
            <person name="Heuer A."/>
            <person name="Rast P."/>
            <person name="Oberbeckmann S."/>
            <person name="Bunk B."/>
            <person name="Jeske O."/>
            <person name="Meyerdierks A."/>
            <person name="Storesund J.E."/>
            <person name="Kallscheuer N."/>
            <person name="Luecker S."/>
            <person name="Lage O.M."/>
            <person name="Pohl T."/>
            <person name="Merkel B.J."/>
            <person name="Hornburger P."/>
            <person name="Mueller R.-W."/>
            <person name="Bruemmer F."/>
            <person name="Labrenz M."/>
            <person name="Spormann A.M."/>
            <person name="Op den Camp H."/>
            <person name="Overmann J."/>
            <person name="Amann R."/>
            <person name="Jetten M.S.M."/>
            <person name="Mascher T."/>
            <person name="Medema M.H."/>
            <person name="Devos D.P."/>
            <person name="Kaster A.-K."/>
            <person name="Ovreas L."/>
            <person name="Rohde M."/>
            <person name="Galperin M.Y."/>
            <person name="Jogler C."/>
        </authorList>
    </citation>
    <scope>NUCLEOTIDE SEQUENCE [LARGE SCALE GENOMIC DNA]</scope>
    <source>
        <strain evidence="3 4">CA12</strain>
    </source>
</reference>
<dbReference type="OrthoDB" id="9771666at2"/>
<dbReference type="Gene3D" id="3.40.50.1820">
    <property type="entry name" value="alpha/beta hydrolase"/>
    <property type="match status" value="1"/>
</dbReference>
<dbReference type="AlphaFoldDB" id="A0A517PFI6"/>
<keyword evidence="1" id="KW-0732">Signal</keyword>
<name>A0A517PFI6_9PLAN</name>
<keyword evidence="4" id="KW-1185">Reference proteome</keyword>